<evidence type="ECO:0000259" key="3">
    <source>
        <dbReference type="Pfam" id="PF00501"/>
    </source>
</evidence>
<comment type="similarity">
    <text evidence="1">Belongs to the ATP-dependent AMP-binding enzyme family.</text>
</comment>
<accession>A0A846WMY4</accession>
<dbReference type="PANTHER" id="PTHR22754">
    <property type="entry name" value="DISCO-INTERACTING PROTEIN 2 DIP2 -RELATED"/>
    <property type="match status" value="1"/>
</dbReference>
<feature type="region of interest" description="Disordered" evidence="2">
    <location>
        <begin position="1138"/>
        <end position="1164"/>
    </location>
</feature>
<dbReference type="GO" id="GO:0016874">
    <property type="term" value="F:ligase activity"/>
    <property type="evidence" value="ECO:0007669"/>
    <property type="project" value="UniProtKB-KW"/>
</dbReference>
<evidence type="ECO:0000313" key="5">
    <source>
        <dbReference type="Proteomes" id="UP000563898"/>
    </source>
</evidence>
<dbReference type="GO" id="GO:0005886">
    <property type="term" value="C:plasma membrane"/>
    <property type="evidence" value="ECO:0007669"/>
    <property type="project" value="TreeGrafter"/>
</dbReference>
<keyword evidence="4" id="KW-0436">Ligase</keyword>
<dbReference type="Proteomes" id="UP000563898">
    <property type="component" value="Unassembled WGS sequence"/>
</dbReference>
<dbReference type="Gene3D" id="3.40.50.12780">
    <property type="entry name" value="N-terminal domain of ligase-like"/>
    <property type="match status" value="1"/>
</dbReference>
<evidence type="ECO:0000313" key="4">
    <source>
        <dbReference type="EMBL" id="NKY02719.1"/>
    </source>
</evidence>
<protein>
    <submittedName>
        <fullName evidence="4">Fatty acyl-AMP ligase</fullName>
    </submittedName>
</protein>
<name>A0A846WMY4_9ACTN</name>
<dbReference type="InterPro" id="IPR045851">
    <property type="entry name" value="AMP-bd_C_sf"/>
</dbReference>
<dbReference type="InterPro" id="IPR042099">
    <property type="entry name" value="ANL_N_sf"/>
</dbReference>
<dbReference type="PANTHER" id="PTHR22754:SF32">
    <property type="entry name" value="DISCO-INTERACTING PROTEIN 2"/>
    <property type="match status" value="1"/>
</dbReference>
<dbReference type="RefSeq" id="WP_006371390.1">
    <property type="nucleotide sequence ID" value="NZ_JAAXPC010000007.1"/>
</dbReference>
<dbReference type="AlphaFoldDB" id="A0A846WMY4"/>
<gene>
    <name evidence="4" type="ORF">HGA05_14165</name>
</gene>
<feature type="domain" description="AMP-dependent synthetase/ligase" evidence="3">
    <location>
        <begin position="33"/>
        <end position="415"/>
    </location>
</feature>
<reference evidence="4 5" key="1">
    <citation type="submission" date="2020-04" db="EMBL/GenBank/DDBJ databases">
        <title>MicrobeNet Type strains.</title>
        <authorList>
            <person name="Nicholson A.C."/>
        </authorList>
    </citation>
    <scope>NUCLEOTIDE SEQUENCE [LARGE SCALE GENOMIC DNA]</scope>
    <source>
        <strain evidence="4 5">ATCC BAA-14</strain>
    </source>
</reference>
<dbReference type="InterPro" id="IPR000873">
    <property type="entry name" value="AMP-dep_synth/lig_dom"/>
</dbReference>
<evidence type="ECO:0000256" key="1">
    <source>
        <dbReference type="ARBA" id="ARBA00006432"/>
    </source>
</evidence>
<comment type="caution">
    <text evidence="4">The sequence shown here is derived from an EMBL/GenBank/DDBJ whole genome shotgun (WGS) entry which is preliminary data.</text>
</comment>
<dbReference type="GO" id="GO:0070566">
    <property type="term" value="F:adenylyltransferase activity"/>
    <property type="evidence" value="ECO:0007669"/>
    <property type="project" value="TreeGrafter"/>
</dbReference>
<dbReference type="Gene3D" id="3.30.300.30">
    <property type="match status" value="1"/>
</dbReference>
<sequence>MRDRTGRDAPEIIRGWLRDPAPDKGIHLADEDGGWIFHSYTDIAARALRIAGAMREHAVRPGDGVCVILPTDVTCAAAFYAVWACGAVFTPITPPTFADLDEYTAHAASILAQAAPALVVTAPGLTPLVTDAVSAAGLDAPVMEVGAAGSDATPLDDLAPTIECALLQFTSGSTGTPRGVEISWPNLATNTAMITDLLRWGADEPMASWLPLYHDMGLVGGFLTTVTNQEDLYLMRPDQFVRDPVRWLRAMEIARHTPSPSFSLGYLAHRVRPDDIDGLDLSGWRTLAVGSEPVELSDLQSFCRLVAPQGFDPAAITLAYGLAESTLMVSSSRRDRPITLLRPASPLRFGEPVDMGRCAVFDVDAEYPGSGWIAGLGCSTPDSEVAVVDDDGRPVPDGVLGEVTVRGGSVARGYLAGSPAGSTHITDGVLHTGDAGFLHNAELYVLGRMGSSLKVRGRSVFMEDVESTVSVECGITKGKLAAVAITDAGSQGVALFAETAPGEWISHARTVIRGQLGPAQTVTVITGGRGLIRRTSSGKPRRRHMWQMFTAGEMTDAVVHEVDGTASAAAASTVASARETADDRAVPTLPAQRVAQLLDTALDSVVVPDNCAIVFEGSLAEGFGNEGSDVDFLVVAGGDEELPTLPTVLFGDGRRLEVRTRSLAQLRHHLETVADHLATGTVSELDEDLLNRCQRFLRSTTIRTSALVDLDELRAIIDHRRFGEVMARWWRHRTVAVLRHVTTLRTLGADDEALGWMRDALVQAAKAWCAERGETYVETKWLPRQLDRIDDERMTERWTAATTPPTPDADSTGSWWVAATDLLAEIGIDANEWTDARQLRLARVPGVTTWTIGSRVHVVRGVRDVFVLSDPAAQAWRQMVFRRPVLEICDRGDRAGQAEHRPVAEYLVEFLRLGVVGVDWAGAGPIRPAMAMCEVSEPYTPPPATSGPIVGLGGAVAPPREGVAVLSPLPAERFASAGLQLTWANIVAENAREDLVGALKSGQGGVADVAAPRLIAMIARMVLSAWGVHPLPSDVTPAATLRRILPSPMIEPSTLTVIERAAHFRFDDILSSGGDGLAELEVLDGLLGAVRALVGSDFPASFDSRDQWRRTLEIAYDWVRLGTHLEVRLPLAEAADLMNSGGGQPHPVADAPPAPSTPIGGGAR</sequence>
<proteinExistence type="inferred from homology"/>
<dbReference type="GO" id="GO:0006633">
    <property type="term" value="P:fatty acid biosynthetic process"/>
    <property type="evidence" value="ECO:0007669"/>
    <property type="project" value="TreeGrafter"/>
</dbReference>
<organism evidence="4 5">
    <name type="scientific">Gordonia polyisoprenivorans</name>
    <dbReference type="NCBI Taxonomy" id="84595"/>
    <lineage>
        <taxon>Bacteria</taxon>
        <taxon>Bacillati</taxon>
        <taxon>Actinomycetota</taxon>
        <taxon>Actinomycetes</taxon>
        <taxon>Mycobacteriales</taxon>
        <taxon>Gordoniaceae</taxon>
        <taxon>Gordonia</taxon>
    </lineage>
</organism>
<dbReference type="Pfam" id="PF00501">
    <property type="entry name" value="AMP-binding"/>
    <property type="match status" value="1"/>
</dbReference>
<dbReference type="InterPro" id="IPR020845">
    <property type="entry name" value="AMP-binding_CS"/>
</dbReference>
<dbReference type="PROSITE" id="PS00455">
    <property type="entry name" value="AMP_BINDING"/>
    <property type="match status" value="1"/>
</dbReference>
<dbReference type="EMBL" id="JAAXPC010000007">
    <property type="protein sequence ID" value="NKY02719.1"/>
    <property type="molecule type" value="Genomic_DNA"/>
</dbReference>
<evidence type="ECO:0000256" key="2">
    <source>
        <dbReference type="SAM" id="MobiDB-lite"/>
    </source>
</evidence>
<dbReference type="SUPFAM" id="SSF56801">
    <property type="entry name" value="Acetyl-CoA synthetase-like"/>
    <property type="match status" value="1"/>
</dbReference>